<dbReference type="AlphaFoldDB" id="A0A7U5TH01"/>
<name>A0A7U5TH01_ECOLX</name>
<dbReference type="EMBL" id="CP026399">
    <property type="protein sequence ID" value="AUY01032.1"/>
    <property type="molecule type" value="Genomic_DNA"/>
</dbReference>
<sequence>MTKFTKEQCGICTECVPQVGGGSGFTNCADAHAAETAGDKMPFTKEQLIDLTREDVEFWRERDELIPSMQTAMRLCQTEIALAALTAEPVMFCMEIGGTLDEQSVSDSQSIVSAWVEEWNNHDRSLGEPAYKTVALYRLPEVK</sequence>
<proteinExistence type="predicted"/>
<evidence type="ECO:0000313" key="2">
    <source>
        <dbReference type="Proteomes" id="UP000239554"/>
    </source>
</evidence>
<dbReference type="RefSeq" id="WP_104457402.1">
    <property type="nucleotide sequence ID" value="NZ_CP026399.1"/>
</dbReference>
<organism evidence="1 2">
    <name type="scientific">Escherichia coli</name>
    <dbReference type="NCBI Taxonomy" id="562"/>
    <lineage>
        <taxon>Bacteria</taxon>
        <taxon>Pseudomonadati</taxon>
        <taxon>Pseudomonadota</taxon>
        <taxon>Gammaproteobacteria</taxon>
        <taxon>Enterobacterales</taxon>
        <taxon>Enterobacteriaceae</taxon>
        <taxon>Escherichia</taxon>
    </lineage>
</organism>
<protein>
    <submittedName>
        <fullName evidence="1">Uncharacterized protein</fullName>
    </submittedName>
</protein>
<accession>A0A7U5TH01</accession>
<evidence type="ECO:0000313" key="1">
    <source>
        <dbReference type="EMBL" id="AUY01032.1"/>
    </source>
</evidence>
<gene>
    <name evidence="1" type="ORF">C3F40_03885</name>
</gene>
<reference evidence="1 2" key="1">
    <citation type="journal article" date="2018" name="MBio">
        <title>Genomic Analysis of Hospital Plumbing Reveals Diverse Reservoir of Bacterial Plasmids Conferring Carbapenem Resistance.</title>
        <authorList>
            <consortium name="NISC Comparative Sequencing Program"/>
            <person name="Weingarten R.A."/>
            <person name="Johnson R.C."/>
            <person name="Conlan S."/>
            <person name="Ramsburg A.M."/>
            <person name="Dekker J.P."/>
            <person name="Lau A.F."/>
            <person name="Khil P."/>
            <person name="Odom R.T."/>
            <person name="Deming C."/>
            <person name="Park M."/>
            <person name="Thomas P.J."/>
            <person name="Henderson D.K."/>
            <person name="Palmore T.N."/>
            <person name="Segre J.A."/>
            <person name="Frank K.M."/>
        </authorList>
    </citation>
    <scope>NUCLEOTIDE SEQUENCE [LARGE SCALE GENOMIC DNA]</scope>
    <source>
        <strain evidence="1 2">ECONIH4</strain>
    </source>
</reference>
<dbReference type="Proteomes" id="UP000239554">
    <property type="component" value="Chromosome"/>
</dbReference>